<comment type="caution">
    <text evidence="1">The sequence shown here is derived from an EMBL/GenBank/DDBJ whole genome shotgun (WGS) entry which is preliminary data.</text>
</comment>
<protein>
    <submittedName>
        <fullName evidence="1">Uncharacterized protein</fullName>
    </submittedName>
</protein>
<reference evidence="2" key="1">
    <citation type="journal article" date="2024" name="Front. Bioeng. Biotechnol.">
        <title>Genome-scale model development and genomic sequencing of the oleaginous clade Lipomyces.</title>
        <authorList>
            <person name="Czajka J.J."/>
            <person name="Han Y."/>
            <person name="Kim J."/>
            <person name="Mondo S.J."/>
            <person name="Hofstad B.A."/>
            <person name="Robles A."/>
            <person name="Haridas S."/>
            <person name="Riley R."/>
            <person name="LaButti K."/>
            <person name="Pangilinan J."/>
            <person name="Andreopoulos W."/>
            <person name="Lipzen A."/>
            <person name="Yan J."/>
            <person name="Wang M."/>
            <person name="Ng V."/>
            <person name="Grigoriev I.V."/>
            <person name="Spatafora J.W."/>
            <person name="Magnuson J.K."/>
            <person name="Baker S.E."/>
            <person name="Pomraning K.R."/>
        </authorList>
    </citation>
    <scope>NUCLEOTIDE SEQUENCE [LARGE SCALE GENOMIC DNA]</scope>
    <source>
        <strain evidence="2">CBS 7786</strain>
    </source>
</reference>
<organism evidence="1 2">
    <name type="scientific">Lipomyces kononenkoae</name>
    <name type="common">Yeast</name>
    <dbReference type="NCBI Taxonomy" id="34357"/>
    <lineage>
        <taxon>Eukaryota</taxon>
        <taxon>Fungi</taxon>
        <taxon>Dikarya</taxon>
        <taxon>Ascomycota</taxon>
        <taxon>Saccharomycotina</taxon>
        <taxon>Lipomycetes</taxon>
        <taxon>Lipomycetales</taxon>
        <taxon>Lipomycetaceae</taxon>
        <taxon>Lipomyces</taxon>
    </lineage>
</organism>
<keyword evidence="2" id="KW-1185">Reference proteome</keyword>
<name>A0ACC3T190_LIPKO</name>
<dbReference type="EMBL" id="MU971369">
    <property type="protein sequence ID" value="KAK9237459.1"/>
    <property type="molecule type" value="Genomic_DNA"/>
</dbReference>
<evidence type="ECO:0000313" key="1">
    <source>
        <dbReference type="EMBL" id="KAK9237459.1"/>
    </source>
</evidence>
<evidence type="ECO:0000313" key="2">
    <source>
        <dbReference type="Proteomes" id="UP001433508"/>
    </source>
</evidence>
<proteinExistence type="predicted"/>
<accession>A0ACC3T190</accession>
<sequence length="264" mass="30596">MDSAIEGTHCTDESMNRYCSVCIRMLKPDQFLDQYGKKSKTCNTCRRKERKISGTNYDTIGAFIASLCRQIHQSRPNNALYIAYNLTSDLEWKGQSLHRYFTTKYPGFTPPIFTDIVKEIYNFRDIYFVTRTITKDKSDRWRLTYLCARRLSNRNNISRRRVHNTAQRELFECGSSLVIAQLDDGIRIETVLKFMWVSVKNSRLLQDLIVNEFVEKPESLLLAMESFMSSHASGKVRGMTTSQSVSHADFHHIAQQPFGSRTIC</sequence>
<gene>
    <name evidence="1" type="ORF">V1525DRAFT_450559</name>
</gene>
<dbReference type="Proteomes" id="UP001433508">
    <property type="component" value="Unassembled WGS sequence"/>
</dbReference>